<feature type="coiled-coil region" evidence="1">
    <location>
        <begin position="482"/>
        <end position="516"/>
    </location>
</feature>
<feature type="region of interest" description="Disordered" evidence="2">
    <location>
        <begin position="1"/>
        <end position="128"/>
    </location>
</feature>
<feature type="compositionally biased region" description="Gly residues" evidence="2">
    <location>
        <begin position="457"/>
        <end position="470"/>
    </location>
</feature>
<feature type="compositionally biased region" description="Low complexity" evidence="2">
    <location>
        <begin position="292"/>
        <end position="305"/>
    </location>
</feature>
<organism evidence="3 4">
    <name type="scientific">Tilletiaria anomala (strain ATCC 24038 / CBS 436.72 / UBC 951)</name>
    <dbReference type="NCBI Taxonomy" id="1037660"/>
    <lineage>
        <taxon>Eukaryota</taxon>
        <taxon>Fungi</taxon>
        <taxon>Dikarya</taxon>
        <taxon>Basidiomycota</taxon>
        <taxon>Ustilaginomycotina</taxon>
        <taxon>Exobasidiomycetes</taxon>
        <taxon>Georgefischeriales</taxon>
        <taxon>Tilletiariaceae</taxon>
        <taxon>Tilletiaria</taxon>
    </lineage>
</organism>
<dbReference type="STRING" id="1037660.A0A066VES0"/>
<feature type="compositionally biased region" description="Polar residues" evidence="2">
    <location>
        <begin position="117"/>
        <end position="126"/>
    </location>
</feature>
<feature type="compositionally biased region" description="Polar residues" evidence="2">
    <location>
        <begin position="69"/>
        <end position="81"/>
    </location>
</feature>
<dbReference type="EMBL" id="JMSN01000097">
    <property type="protein sequence ID" value="KDN39941.1"/>
    <property type="molecule type" value="Genomic_DNA"/>
</dbReference>
<feature type="region of interest" description="Disordered" evidence="2">
    <location>
        <begin position="272"/>
        <end position="306"/>
    </location>
</feature>
<reference evidence="3 4" key="1">
    <citation type="submission" date="2014-05" db="EMBL/GenBank/DDBJ databases">
        <title>Draft genome sequence of a rare smut relative, Tilletiaria anomala UBC 951.</title>
        <authorList>
            <consortium name="DOE Joint Genome Institute"/>
            <person name="Toome M."/>
            <person name="Kuo A."/>
            <person name="Henrissat B."/>
            <person name="Lipzen A."/>
            <person name="Tritt A."/>
            <person name="Yoshinaga Y."/>
            <person name="Zane M."/>
            <person name="Barry K."/>
            <person name="Grigoriev I.V."/>
            <person name="Spatafora J.W."/>
            <person name="Aimea M.C."/>
        </authorList>
    </citation>
    <scope>NUCLEOTIDE SEQUENCE [LARGE SCALE GENOMIC DNA]</scope>
    <source>
        <strain evidence="3 4">UBC 951</strain>
    </source>
</reference>
<feature type="compositionally biased region" description="Low complexity" evidence="2">
    <location>
        <begin position="887"/>
        <end position="904"/>
    </location>
</feature>
<name>A0A066VES0_TILAU</name>
<protein>
    <recommendedName>
        <fullName evidence="5">DUF4048 domain-containing protein</fullName>
    </recommendedName>
</protein>
<dbReference type="OrthoDB" id="3204900at2759"/>
<feature type="compositionally biased region" description="Low complexity" evidence="2">
    <location>
        <begin position="394"/>
        <end position="408"/>
    </location>
</feature>
<comment type="caution">
    <text evidence="3">The sequence shown here is derived from an EMBL/GenBank/DDBJ whole genome shotgun (WGS) entry which is preliminary data.</text>
</comment>
<accession>A0A066VES0</accession>
<proteinExistence type="predicted"/>
<feature type="compositionally biased region" description="Polar residues" evidence="2">
    <location>
        <begin position="1"/>
        <end position="21"/>
    </location>
</feature>
<dbReference type="Proteomes" id="UP000027361">
    <property type="component" value="Unassembled WGS sequence"/>
</dbReference>
<feature type="region of interest" description="Disordered" evidence="2">
    <location>
        <begin position="657"/>
        <end position="716"/>
    </location>
</feature>
<feature type="region of interest" description="Disordered" evidence="2">
    <location>
        <begin position="238"/>
        <end position="257"/>
    </location>
</feature>
<keyword evidence="1" id="KW-0175">Coiled coil</keyword>
<feature type="compositionally biased region" description="Polar residues" evidence="2">
    <location>
        <begin position="238"/>
        <end position="254"/>
    </location>
</feature>
<evidence type="ECO:0000313" key="4">
    <source>
        <dbReference type="Proteomes" id="UP000027361"/>
    </source>
</evidence>
<evidence type="ECO:0000313" key="3">
    <source>
        <dbReference type="EMBL" id="KDN39941.1"/>
    </source>
</evidence>
<evidence type="ECO:0000256" key="2">
    <source>
        <dbReference type="SAM" id="MobiDB-lite"/>
    </source>
</evidence>
<feature type="region of interest" description="Disordered" evidence="2">
    <location>
        <begin position="346"/>
        <end position="369"/>
    </location>
</feature>
<evidence type="ECO:0000256" key="1">
    <source>
        <dbReference type="SAM" id="Coils"/>
    </source>
</evidence>
<feature type="region of interest" description="Disordered" evidence="2">
    <location>
        <begin position="451"/>
        <end position="471"/>
    </location>
</feature>
<dbReference type="InParanoid" id="A0A066VES0"/>
<feature type="compositionally biased region" description="Low complexity" evidence="2">
    <location>
        <begin position="702"/>
        <end position="716"/>
    </location>
</feature>
<dbReference type="HOGENOM" id="CLU_317402_0_0_1"/>
<sequence length="918" mass="93999">MQADTPSDANASSESGSTSAAPNDLQARPSAAGRRGHHRKHSSISVKVQKRGSAILARPPGKEDPPDNVLSTTPASTSTLQAPDRPGVADGEAATEDRTPATADDSSLAIVPELQPSPDSDSSSVNEVEGIKLREDNLTTFRDRALSANVAVDEDGGAEEAKEMQGSPQLRGQGALEKLHVQMAQANQEDAATDAIEEAEDTAPALPAKDVLHTSPRPQAVIGDAFNSPPRDRTMLPTTGSLLSGSPRSGTHAQWATRRDAMRTSLLSDLGTKFNRRPSASSVGGVHGSPRASASEQEAAMASVSGSKTIPLRRGKRMSIGYISSGTSSPAMGSVGGRFASFQSPAGAGAEMSGLDTPGSVTPETNGYAADASASSDVSYFNYGAPGARRIRHSPSISSASSATSPSRFPHGLMSSIGSASHSGGAGTGALTPTLENGLPASVLTTRMSLLDSPTRGGAGKPSIGLGGTGPREEVEAAMARSKNLLSAIAAKEQRCLDLKEELGREEAELKALRDAWQRSVANTIATEGLIDQPLQKAAGRTSFAAMPLHACHANSGTGAGISISSLSSVTSGNTSVASETSELAAMQAAAAETIKGWSGKISNFFEVALAAPTPDPRFSTSTGIDVSEAAISVSSAATDEGPVPDLPMKDSRTGLESLSEAEEDEASMAIGGKKAADTKSLPKLPAKDTSTRSLLQGVGGSVPRTASLSSSRSAQSKRTSVFGAFPGFNVVSFGSVAMGEAGGNAGDGGANAAGGWGTWSQRLKEAREGASTLLAKAEKGLESIVTIDEGGMAERERPRIEGGIVLDDSAHDGSMPRRIHLDEANERERTALRGLGTDWFRSKASSPTFAASPPPPPDSARLSPSPGLGSKDEKRLSTSSNGTIKSGGSASSLSRSTSTAIATNGKPSTGADSSWQW</sequence>
<evidence type="ECO:0008006" key="5">
    <source>
        <dbReference type="Google" id="ProtNLM"/>
    </source>
</evidence>
<feature type="compositionally biased region" description="Polar residues" evidence="2">
    <location>
        <begin position="906"/>
        <end position="918"/>
    </location>
</feature>
<dbReference type="GeneID" id="25267295"/>
<feature type="region of interest" description="Disordered" evidence="2">
    <location>
        <begin position="804"/>
        <end position="827"/>
    </location>
</feature>
<feature type="compositionally biased region" description="Low complexity" evidence="2">
    <location>
        <begin position="415"/>
        <end position="427"/>
    </location>
</feature>
<feature type="compositionally biased region" description="Basic and acidic residues" evidence="2">
    <location>
        <begin position="809"/>
        <end position="827"/>
    </location>
</feature>
<feature type="region of interest" description="Disordered" evidence="2">
    <location>
        <begin position="391"/>
        <end position="427"/>
    </location>
</feature>
<dbReference type="RefSeq" id="XP_013241224.1">
    <property type="nucleotide sequence ID" value="XM_013385770.1"/>
</dbReference>
<gene>
    <name evidence="3" type="ORF">K437DRAFT_295959</name>
</gene>
<dbReference type="AlphaFoldDB" id="A0A066VES0"/>
<feature type="region of interest" description="Disordered" evidence="2">
    <location>
        <begin position="844"/>
        <end position="918"/>
    </location>
</feature>
<keyword evidence="4" id="KW-1185">Reference proteome</keyword>